<dbReference type="GO" id="GO:0004725">
    <property type="term" value="F:protein tyrosine phosphatase activity"/>
    <property type="evidence" value="ECO:0007669"/>
    <property type="project" value="UniProtKB-EC"/>
</dbReference>
<proteinExistence type="inferred from homology"/>
<dbReference type="InterPro" id="IPR023485">
    <property type="entry name" value="Ptyr_pPase"/>
</dbReference>
<keyword evidence="4" id="KW-0904">Protein phosphatase</keyword>
<protein>
    <recommendedName>
        <fullName evidence="2">protein-tyrosine-phosphatase</fullName>
        <ecNumber evidence="2">3.1.3.48</ecNumber>
    </recommendedName>
</protein>
<accession>A0A2N5C4C0</accession>
<evidence type="ECO:0000256" key="6">
    <source>
        <dbReference type="PIRSR" id="PIRSR617867-1"/>
    </source>
</evidence>
<evidence type="ECO:0000256" key="2">
    <source>
        <dbReference type="ARBA" id="ARBA00013064"/>
    </source>
</evidence>
<evidence type="ECO:0000256" key="1">
    <source>
        <dbReference type="ARBA" id="ARBA00011063"/>
    </source>
</evidence>
<sequence length="155" mass="16569">MTTIHNILVVCLGNICRSPMAAGLLRQALPECRVESAGLAPPVGAGADPRAVRLLSTEGCDLAAHRARAIDFQQIAAADLVLVMDSEQRTWLETHFPGALGKTYRLCEHEQTDVPDPIGGSQSMFVIALGLIKLGVDSWSTHVRAVAIDSRGETI</sequence>
<feature type="domain" description="Phosphotyrosine protein phosphatase I" evidence="7">
    <location>
        <begin position="5"/>
        <end position="142"/>
    </location>
</feature>
<dbReference type="SMART" id="SM00226">
    <property type="entry name" value="LMWPc"/>
    <property type="match status" value="1"/>
</dbReference>
<comment type="catalytic activity">
    <reaction evidence="5">
        <text>O-phospho-L-tyrosyl-[protein] + H2O = L-tyrosyl-[protein] + phosphate</text>
        <dbReference type="Rhea" id="RHEA:10684"/>
        <dbReference type="Rhea" id="RHEA-COMP:10136"/>
        <dbReference type="Rhea" id="RHEA-COMP:20101"/>
        <dbReference type="ChEBI" id="CHEBI:15377"/>
        <dbReference type="ChEBI" id="CHEBI:43474"/>
        <dbReference type="ChEBI" id="CHEBI:46858"/>
        <dbReference type="ChEBI" id="CHEBI:61978"/>
        <dbReference type="EC" id="3.1.3.48"/>
    </reaction>
</comment>
<evidence type="ECO:0000256" key="4">
    <source>
        <dbReference type="ARBA" id="ARBA00022912"/>
    </source>
</evidence>
<dbReference type="SUPFAM" id="SSF52788">
    <property type="entry name" value="Phosphotyrosine protein phosphatases I"/>
    <property type="match status" value="1"/>
</dbReference>
<feature type="active site" description="Nucleophile" evidence="6">
    <location>
        <position position="11"/>
    </location>
</feature>
<dbReference type="OrthoDB" id="9784339at2"/>
<dbReference type="PANTHER" id="PTHR11717">
    <property type="entry name" value="LOW MOLECULAR WEIGHT PROTEIN TYROSINE PHOSPHATASE"/>
    <property type="match status" value="1"/>
</dbReference>
<gene>
    <name evidence="8" type="ORF">CYJ10_28680</name>
</gene>
<name>A0A2N5C4C0_9BURK</name>
<evidence type="ECO:0000256" key="3">
    <source>
        <dbReference type="ARBA" id="ARBA00022801"/>
    </source>
</evidence>
<dbReference type="PANTHER" id="PTHR11717:SF31">
    <property type="entry name" value="LOW MOLECULAR WEIGHT PROTEIN-TYROSINE-PHOSPHATASE ETP-RELATED"/>
    <property type="match status" value="1"/>
</dbReference>
<dbReference type="InterPro" id="IPR017867">
    <property type="entry name" value="Tyr_phospatase_low_mol_wt"/>
</dbReference>
<dbReference type="EC" id="3.1.3.48" evidence="2"/>
<dbReference type="InterPro" id="IPR050438">
    <property type="entry name" value="LMW_PTPase"/>
</dbReference>
<dbReference type="InterPro" id="IPR036196">
    <property type="entry name" value="Ptyr_pPase_sf"/>
</dbReference>
<dbReference type="Pfam" id="PF01451">
    <property type="entry name" value="LMWPc"/>
    <property type="match status" value="1"/>
</dbReference>
<dbReference type="Gene3D" id="3.40.50.2300">
    <property type="match status" value="1"/>
</dbReference>
<evidence type="ECO:0000313" key="9">
    <source>
        <dbReference type="Proteomes" id="UP000234341"/>
    </source>
</evidence>
<comment type="caution">
    <text evidence="8">The sequence shown here is derived from an EMBL/GenBank/DDBJ whole genome shotgun (WGS) entry which is preliminary data.</text>
</comment>
<comment type="similarity">
    <text evidence="1">Belongs to the low molecular weight phosphotyrosine protein phosphatase family.</text>
</comment>
<dbReference type="EMBL" id="PJRP01000020">
    <property type="protein sequence ID" value="PLP97066.1"/>
    <property type="molecule type" value="Genomic_DNA"/>
</dbReference>
<dbReference type="PRINTS" id="PR00719">
    <property type="entry name" value="LMWPTPASE"/>
</dbReference>
<evidence type="ECO:0000313" key="8">
    <source>
        <dbReference type="EMBL" id="PLP97066.1"/>
    </source>
</evidence>
<evidence type="ECO:0000259" key="7">
    <source>
        <dbReference type="SMART" id="SM00226"/>
    </source>
</evidence>
<keyword evidence="3" id="KW-0378">Hydrolase</keyword>
<organism evidence="8 9">
    <name type="scientific">Cupriavidus pauculus</name>
    <dbReference type="NCBI Taxonomy" id="82633"/>
    <lineage>
        <taxon>Bacteria</taxon>
        <taxon>Pseudomonadati</taxon>
        <taxon>Pseudomonadota</taxon>
        <taxon>Betaproteobacteria</taxon>
        <taxon>Burkholderiales</taxon>
        <taxon>Burkholderiaceae</taxon>
        <taxon>Cupriavidus</taxon>
    </lineage>
</organism>
<dbReference type="Proteomes" id="UP000234341">
    <property type="component" value="Unassembled WGS sequence"/>
</dbReference>
<dbReference type="CDD" id="cd16343">
    <property type="entry name" value="LMWPTP"/>
    <property type="match status" value="1"/>
</dbReference>
<feature type="active site" description="Proton donor" evidence="6">
    <location>
        <position position="116"/>
    </location>
</feature>
<evidence type="ECO:0000256" key="5">
    <source>
        <dbReference type="ARBA" id="ARBA00051722"/>
    </source>
</evidence>
<dbReference type="RefSeq" id="WP_101684828.1">
    <property type="nucleotide sequence ID" value="NZ_PJRP01000020.1"/>
</dbReference>
<feature type="active site" evidence="6">
    <location>
        <position position="17"/>
    </location>
</feature>
<reference evidence="8 9" key="1">
    <citation type="submission" date="2017-12" db="EMBL/GenBank/DDBJ databases">
        <title>Genome sequence of the active heterotrophic nitrifier-denitrifier, Cupriavidus pauculus UM1.</title>
        <authorList>
            <person name="Putonti C."/>
            <person name="Castignetti D."/>
        </authorList>
    </citation>
    <scope>NUCLEOTIDE SEQUENCE [LARGE SCALE GENOMIC DNA]</scope>
    <source>
        <strain evidence="8 9">UM1</strain>
    </source>
</reference>
<dbReference type="AlphaFoldDB" id="A0A2N5C4C0"/>